<accession>A0A6J6FAR5</accession>
<sequence length="170" mass="18596">MGAILAILVAVASSLTAPSVAVNDPAATAGRVEVLMFRTPLTSFVATSRTPRGVDAALVWTTDQCSAPIVGSTGRSFDFTAACLRHDFGYRNYKMLDQRFNCPQRPTNGTCADGTWSYGRWWNASNRARLDAQFKKDLFAHCASRPAWDRPTCRAWATTFHTAVRTFGGP</sequence>
<gene>
    <name evidence="1" type="ORF">UFOPK1722_01242</name>
</gene>
<dbReference type="Pfam" id="PF09056">
    <property type="entry name" value="Phospholip_A2_3"/>
    <property type="match status" value="2"/>
</dbReference>
<organism evidence="1">
    <name type="scientific">freshwater metagenome</name>
    <dbReference type="NCBI Taxonomy" id="449393"/>
    <lineage>
        <taxon>unclassified sequences</taxon>
        <taxon>metagenomes</taxon>
        <taxon>ecological metagenomes</taxon>
    </lineage>
</organism>
<dbReference type="InterPro" id="IPR015141">
    <property type="entry name" value="PLipase_A2_prok/fun"/>
</dbReference>
<dbReference type="AlphaFoldDB" id="A0A6J6FAR5"/>
<dbReference type="InterPro" id="IPR036444">
    <property type="entry name" value="PLipase_A2_dom_sf"/>
</dbReference>
<reference evidence="1" key="1">
    <citation type="submission" date="2020-05" db="EMBL/GenBank/DDBJ databases">
        <authorList>
            <person name="Chiriac C."/>
            <person name="Salcher M."/>
            <person name="Ghai R."/>
            <person name="Kavagutti S V."/>
        </authorList>
    </citation>
    <scope>NUCLEOTIDE SEQUENCE</scope>
</reference>
<name>A0A6J6FAR5_9ZZZZ</name>
<dbReference type="EMBL" id="CAEZTS010000111">
    <property type="protein sequence ID" value="CAB4584303.1"/>
    <property type="molecule type" value="Genomic_DNA"/>
</dbReference>
<dbReference type="SUPFAM" id="SSF48619">
    <property type="entry name" value="Phospholipase A2, PLA2"/>
    <property type="match status" value="1"/>
</dbReference>
<dbReference type="GO" id="GO:0004623">
    <property type="term" value="F:phospholipase A2 activity"/>
    <property type="evidence" value="ECO:0007669"/>
    <property type="project" value="InterPro"/>
</dbReference>
<dbReference type="GO" id="GO:0050482">
    <property type="term" value="P:arachidonate secretion"/>
    <property type="evidence" value="ECO:0007669"/>
    <property type="project" value="InterPro"/>
</dbReference>
<dbReference type="GO" id="GO:0006644">
    <property type="term" value="P:phospholipid metabolic process"/>
    <property type="evidence" value="ECO:0007669"/>
    <property type="project" value="InterPro"/>
</dbReference>
<proteinExistence type="predicted"/>
<dbReference type="Gene3D" id="1.20.90.10">
    <property type="entry name" value="Phospholipase A2 domain"/>
    <property type="match status" value="1"/>
</dbReference>
<protein>
    <submittedName>
        <fullName evidence="1">Unannotated protein</fullName>
    </submittedName>
</protein>
<evidence type="ECO:0000313" key="1">
    <source>
        <dbReference type="EMBL" id="CAB4584303.1"/>
    </source>
</evidence>